<feature type="compositionally biased region" description="Basic residues" evidence="13">
    <location>
        <begin position="1001"/>
        <end position="1011"/>
    </location>
</feature>
<organism evidence="16 17">
    <name type="scientific">Pogona vitticeps</name>
    <name type="common">central bearded dragon</name>
    <dbReference type="NCBI Taxonomy" id="103695"/>
    <lineage>
        <taxon>Eukaryota</taxon>
        <taxon>Metazoa</taxon>
        <taxon>Chordata</taxon>
        <taxon>Craniata</taxon>
        <taxon>Vertebrata</taxon>
        <taxon>Euteleostomi</taxon>
        <taxon>Lepidosauria</taxon>
        <taxon>Squamata</taxon>
        <taxon>Bifurcata</taxon>
        <taxon>Unidentata</taxon>
        <taxon>Episquamata</taxon>
        <taxon>Toxicofera</taxon>
        <taxon>Iguania</taxon>
        <taxon>Acrodonta</taxon>
        <taxon>Agamidae</taxon>
        <taxon>Amphibolurinae</taxon>
        <taxon>Pogona</taxon>
    </lineage>
</organism>
<proteinExistence type="predicted"/>
<comment type="function">
    <text evidence="1">Potential calcium-dependent cell-adhesion protein. May be involved in the establishment and maintenance of specific neuronal connections in the brain.</text>
</comment>
<dbReference type="SMART" id="SM00112">
    <property type="entry name" value="CA"/>
    <property type="match status" value="6"/>
</dbReference>
<dbReference type="InterPro" id="IPR013164">
    <property type="entry name" value="Cadherin_N"/>
</dbReference>
<evidence type="ECO:0000256" key="14">
    <source>
        <dbReference type="SAM" id="Phobius"/>
    </source>
</evidence>
<keyword evidence="7 12" id="KW-0106">Calcium</keyword>
<keyword evidence="9 14" id="KW-1133">Transmembrane helix</keyword>
<dbReference type="InterPro" id="IPR050174">
    <property type="entry name" value="Protocadherin/Cadherin-CA"/>
</dbReference>
<evidence type="ECO:0000256" key="12">
    <source>
        <dbReference type="PROSITE-ProRule" id="PRU00043"/>
    </source>
</evidence>
<accession>A0ABM5G9W8</accession>
<evidence type="ECO:0000256" key="8">
    <source>
        <dbReference type="ARBA" id="ARBA00022889"/>
    </source>
</evidence>
<protein>
    <submittedName>
        <fullName evidence="17">Protocadherin gamma-A12-like isoform X1</fullName>
    </submittedName>
</protein>
<evidence type="ECO:0000256" key="4">
    <source>
        <dbReference type="ARBA" id="ARBA00022692"/>
    </source>
</evidence>
<dbReference type="PROSITE" id="PS50268">
    <property type="entry name" value="CADHERIN_2"/>
    <property type="match status" value="6"/>
</dbReference>
<sequence>MNEKEKKSNQFSSFAFNLKHAKNETRRVDSIGSEELIHVQRNKLASIYSKLELEETEGEHKKLNKYCPSFCNTMEENEDYRTRILQWFILVFAWKAVSGQIHYSIPEEMHRSSFVGNIAKDLGMDAKQVSDHGLRIVSSKGMTQYFSLNFNSGHLQISERIDREEICGEAEKCMLIFQILIESKLKLYKIEVEVTDINDNAPQFLQKEWKMKISETSPLKERFLLPKAQDPDLGINSVQSYQLIGSSHFSLEVQRGQNNARHAELVLEKPLDREEQSVYDLILIATDGGDPIRSGTLQIHILVLDANDNAPIFSQALYEVSVKENVPRWSTIATVRATDLDEGINGEIKYSFQEITRKDSQMFSLNSTTGEIILLGNLDFEASSFYEFEVQAMDGGGLSDRSEVRITVTDLNDNAPELATTFVVSSVPENSPTGTVLAILNVQDEDSGVNGKVKCSIPSNLPFLLKNTMDDFYTLVTDRALDREQAASYSVTITATDEGIPPLSTTQVISLQVLDTNDNPPVFSKGVYTSYLVENNPRGASVFSLQASDADWEENARISYSIIDNQMGDSSLSSYLSINSETGVIYALSSFDYEEIREINFQVKAQDGGSPPLSSNVSVTLFILDQNDNAPEILYPSPPTDGSTGIELAPHSSEPGYLVTKVVAVDVDSGQNAWLSYQLIKATEPGLFTVGLHTGEVRTARFFLEKDTLKQSLVILVKDNGQPSLSASVTVTLVLADNIPEILTDLTNISAPLDHPSDLTFYLVVAVAFVSCLFFIFLLVLLALKLYRWRNAQLLESGSVNFSGVPVSQFVGIDGVRAFLHSYCHEVSLTTDSRKSQFHISKANSTGTVKNHENVEGRDPILFGEDLDLNNENLPIVQQAQPNTDWRFSQAQRPGTSGSQNGDENGTWPNNQFDTEMLQAMILASANEAAAAAAANPDGNSTLGGGAVAGTMGLSARYGPQFTLQHVPDYRQNVYIPGSTATLSNSSGKRDGKPAAAGGGNKKKSGKKEKK</sequence>
<dbReference type="InterPro" id="IPR032455">
    <property type="entry name" value="Cadherin_C"/>
</dbReference>
<dbReference type="RefSeq" id="XP_072854448.1">
    <property type="nucleotide sequence ID" value="XM_072998347.1"/>
</dbReference>
<evidence type="ECO:0000256" key="7">
    <source>
        <dbReference type="ARBA" id="ARBA00022837"/>
    </source>
</evidence>
<evidence type="ECO:0000313" key="17">
    <source>
        <dbReference type="RefSeq" id="XP_072854448.1"/>
    </source>
</evidence>
<evidence type="ECO:0000259" key="15">
    <source>
        <dbReference type="PROSITE" id="PS50268"/>
    </source>
</evidence>
<evidence type="ECO:0000256" key="3">
    <source>
        <dbReference type="ARBA" id="ARBA00022475"/>
    </source>
</evidence>
<dbReference type="Pfam" id="PF15974">
    <property type="entry name" value="Cadherin_tail"/>
    <property type="match status" value="1"/>
</dbReference>
<dbReference type="Pfam" id="PF08266">
    <property type="entry name" value="Cadherin_2"/>
    <property type="match status" value="1"/>
</dbReference>
<dbReference type="GeneID" id="110082016"/>
<evidence type="ECO:0000256" key="5">
    <source>
        <dbReference type="ARBA" id="ARBA00022729"/>
    </source>
</evidence>
<dbReference type="InterPro" id="IPR015919">
    <property type="entry name" value="Cadherin-like_sf"/>
</dbReference>
<reference evidence="17" key="1">
    <citation type="submission" date="2025-08" db="UniProtKB">
        <authorList>
            <consortium name="RefSeq"/>
        </authorList>
    </citation>
    <scope>IDENTIFICATION</scope>
</reference>
<feature type="region of interest" description="Disordered" evidence="13">
    <location>
        <begin position="880"/>
        <end position="911"/>
    </location>
</feature>
<name>A0ABM5G9W8_9SAUR</name>
<evidence type="ECO:0000256" key="10">
    <source>
        <dbReference type="ARBA" id="ARBA00023136"/>
    </source>
</evidence>
<dbReference type="SUPFAM" id="SSF49313">
    <property type="entry name" value="Cadherin-like"/>
    <property type="match status" value="6"/>
</dbReference>
<evidence type="ECO:0000256" key="11">
    <source>
        <dbReference type="ARBA" id="ARBA00023180"/>
    </source>
</evidence>
<dbReference type="InterPro" id="IPR020894">
    <property type="entry name" value="Cadherin_CS"/>
</dbReference>
<feature type="domain" description="Cadherin" evidence="15">
    <location>
        <begin position="205"/>
        <end position="313"/>
    </location>
</feature>
<evidence type="ECO:0000256" key="1">
    <source>
        <dbReference type="ARBA" id="ARBA00003436"/>
    </source>
</evidence>
<keyword evidence="3" id="KW-1003">Cell membrane</keyword>
<dbReference type="Gene3D" id="2.60.40.60">
    <property type="entry name" value="Cadherins"/>
    <property type="match status" value="6"/>
</dbReference>
<keyword evidence="8" id="KW-0130">Cell adhesion</keyword>
<dbReference type="InterPro" id="IPR031904">
    <property type="entry name" value="Cadherin_CBD"/>
</dbReference>
<comment type="subcellular location">
    <subcellularLocation>
        <location evidence="2">Cell membrane</location>
        <topology evidence="2">Single-pass type I membrane protein</topology>
    </subcellularLocation>
</comment>
<feature type="domain" description="Cadherin" evidence="15">
    <location>
        <begin position="134"/>
        <end position="204"/>
    </location>
</feature>
<dbReference type="PANTHER" id="PTHR24028:SF234">
    <property type="entry name" value="PROTOCADHERIN GAMMA-A3"/>
    <property type="match status" value="1"/>
</dbReference>
<dbReference type="PRINTS" id="PR00205">
    <property type="entry name" value="CADHERIN"/>
</dbReference>
<feature type="domain" description="Cadherin" evidence="15">
    <location>
        <begin position="314"/>
        <end position="418"/>
    </location>
</feature>
<feature type="transmembrane region" description="Helical" evidence="14">
    <location>
        <begin position="759"/>
        <end position="784"/>
    </location>
</feature>
<keyword evidence="11" id="KW-0325">Glycoprotein</keyword>
<evidence type="ECO:0000256" key="6">
    <source>
        <dbReference type="ARBA" id="ARBA00022737"/>
    </source>
</evidence>
<keyword evidence="16" id="KW-1185">Reference proteome</keyword>
<evidence type="ECO:0000256" key="2">
    <source>
        <dbReference type="ARBA" id="ARBA00004251"/>
    </source>
</evidence>
<dbReference type="Pfam" id="PF00028">
    <property type="entry name" value="Cadherin"/>
    <property type="match status" value="5"/>
</dbReference>
<feature type="domain" description="Cadherin" evidence="15">
    <location>
        <begin position="419"/>
        <end position="523"/>
    </location>
</feature>
<keyword evidence="6" id="KW-0677">Repeat</keyword>
<evidence type="ECO:0000256" key="9">
    <source>
        <dbReference type="ARBA" id="ARBA00022989"/>
    </source>
</evidence>
<feature type="region of interest" description="Disordered" evidence="13">
    <location>
        <begin position="977"/>
        <end position="1011"/>
    </location>
</feature>
<gene>
    <name evidence="17" type="primary">LOC110082016</name>
</gene>
<evidence type="ECO:0000313" key="16">
    <source>
        <dbReference type="Proteomes" id="UP001652642"/>
    </source>
</evidence>
<dbReference type="CDD" id="cd11304">
    <property type="entry name" value="Cadherin_repeat"/>
    <property type="match status" value="5"/>
</dbReference>
<dbReference type="PANTHER" id="PTHR24028">
    <property type="entry name" value="CADHERIN-87A"/>
    <property type="match status" value="1"/>
</dbReference>
<dbReference type="InterPro" id="IPR002126">
    <property type="entry name" value="Cadherin-like_dom"/>
</dbReference>
<feature type="domain" description="Cadherin" evidence="15">
    <location>
        <begin position="524"/>
        <end position="633"/>
    </location>
</feature>
<dbReference type="Proteomes" id="UP001652642">
    <property type="component" value="Chromosome 4"/>
</dbReference>
<keyword evidence="5" id="KW-0732">Signal</keyword>
<feature type="domain" description="Cadherin" evidence="15">
    <location>
        <begin position="650"/>
        <end position="754"/>
    </location>
</feature>
<dbReference type="PROSITE" id="PS00232">
    <property type="entry name" value="CADHERIN_1"/>
    <property type="match status" value="2"/>
</dbReference>
<evidence type="ECO:0000256" key="13">
    <source>
        <dbReference type="SAM" id="MobiDB-lite"/>
    </source>
</evidence>
<keyword evidence="4 14" id="KW-0812">Transmembrane</keyword>
<dbReference type="Pfam" id="PF16492">
    <property type="entry name" value="Cadherin_C_2"/>
    <property type="match status" value="1"/>
</dbReference>
<keyword evidence="10 14" id="KW-0472">Membrane</keyword>